<dbReference type="EMBL" id="JAPZBU010000012">
    <property type="protein sequence ID" value="KAJ5376165.1"/>
    <property type="molecule type" value="Genomic_DNA"/>
</dbReference>
<name>A0A9W9VE46_9EURO</name>
<proteinExistence type="predicted"/>
<dbReference type="OrthoDB" id="10037289at2759"/>
<keyword evidence="3" id="KW-1185">Reference proteome</keyword>
<sequence>MAPKRKSDGAAGSSVAKKPNNATGNKPDEPTPWQHPRWSEVSASGNSDAAFREAMKKPDQNPFAYLNVCKQLLEQIPEEIQRERENRDDEIQAGAWRFNMMREQLPYRNPETFGMMMFSDYPIWGTIEVIENQILDFNEATDWREQWAVCEAFIMLLGAEELKAMGWSEEPADFLTLVEGGFLTMLAKLESLNLLKPDSEVKNLGAIMSLAIGNAYELANYGLEFEGLDKKVLAYALKHDIVLPGLLRTEKTVKELSDKARAFNLPEYDANDNDPWQLTKTLKKYTPAGEGKKMGGDKYDVTSWTSAKRKKNSSNRKDPCSKEMMDNIKNGMVLSLAT</sequence>
<feature type="region of interest" description="Disordered" evidence="1">
    <location>
        <begin position="1"/>
        <end position="47"/>
    </location>
</feature>
<feature type="compositionally biased region" description="Basic and acidic residues" evidence="1">
    <location>
        <begin position="315"/>
        <end position="325"/>
    </location>
</feature>
<dbReference type="Proteomes" id="UP001147747">
    <property type="component" value="Unassembled WGS sequence"/>
</dbReference>
<gene>
    <name evidence="2" type="ORF">N7509_013051</name>
</gene>
<evidence type="ECO:0000256" key="1">
    <source>
        <dbReference type="SAM" id="MobiDB-lite"/>
    </source>
</evidence>
<feature type="region of interest" description="Disordered" evidence="1">
    <location>
        <begin position="305"/>
        <end position="325"/>
    </location>
</feature>
<organism evidence="2 3">
    <name type="scientific">Penicillium cosmopolitanum</name>
    <dbReference type="NCBI Taxonomy" id="1131564"/>
    <lineage>
        <taxon>Eukaryota</taxon>
        <taxon>Fungi</taxon>
        <taxon>Dikarya</taxon>
        <taxon>Ascomycota</taxon>
        <taxon>Pezizomycotina</taxon>
        <taxon>Eurotiomycetes</taxon>
        <taxon>Eurotiomycetidae</taxon>
        <taxon>Eurotiales</taxon>
        <taxon>Aspergillaceae</taxon>
        <taxon>Penicillium</taxon>
    </lineage>
</organism>
<reference evidence="2" key="2">
    <citation type="journal article" date="2023" name="IMA Fungus">
        <title>Comparative genomic study of the Penicillium genus elucidates a diverse pangenome and 15 lateral gene transfer events.</title>
        <authorList>
            <person name="Petersen C."/>
            <person name="Sorensen T."/>
            <person name="Nielsen M.R."/>
            <person name="Sondergaard T.E."/>
            <person name="Sorensen J.L."/>
            <person name="Fitzpatrick D.A."/>
            <person name="Frisvad J.C."/>
            <person name="Nielsen K.L."/>
        </authorList>
    </citation>
    <scope>NUCLEOTIDE SEQUENCE</scope>
    <source>
        <strain evidence="2">IBT 29677</strain>
    </source>
</reference>
<accession>A0A9W9VE46</accession>
<evidence type="ECO:0000313" key="2">
    <source>
        <dbReference type="EMBL" id="KAJ5376165.1"/>
    </source>
</evidence>
<evidence type="ECO:0000313" key="3">
    <source>
        <dbReference type="Proteomes" id="UP001147747"/>
    </source>
</evidence>
<reference evidence="2" key="1">
    <citation type="submission" date="2022-12" db="EMBL/GenBank/DDBJ databases">
        <authorList>
            <person name="Petersen C."/>
        </authorList>
    </citation>
    <scope>NUCLEOTIDE SEQUENCE</scope>
    <source>
        <strain evidence="2">IBT 29677</strain>
    </source>
</reference>
<protein>
    <submittedName>
        <fullName evidence="2">Uncharacterized protein</fullName>
    </submittedName>
</protein>
<dbReference type="RefSeq" id="XP_056481195.1">
    <property type="nucleotide sequence ID" value="XM_056637688.1"/>
</dbReference>
<comment type="caution">
    <text evidence="2">The sequence shown here is derived from an EMBL/GenBank/DDBJ whole genome shotgun (WGS) entry which is preliminary data.</text>
</comment>
<dbReference type="AlphaFoldDB" id="A0A9W9VE46"/>
<dbReference type="GeneID" id="81376668"/>